<dbReference type="HOGENOM" id="CLU_018003_0_1_1"/>
<reference evidence="1 2" key="1">
    <citation type="submission" date="2014-04" db="EMBL/GenBank/DDBJ databases">
        <authorList>
            <consortium name="DOE Joint Genome Institute"/>
            <person name="Kuo A."/>
            <person name="Kohler A."/>
            <person name="Nagy L.G."/>
            <person name="Floudas D."/>
            <person name="Copeland A."/>
            <person name="Barry K.W."/>
            <person name="Cichocki N."/>
            <person name="Veneault-Fourrey C."/>
            <person name="LaButti K."/>
            <person name="Lindquist E.A."/>
            <person name="Lipzen A."/>
            <person name="Lundell T."/>
            <person name="Morin E."/>
            <person name="Murat C."/>
            <person name="Sun H."/>
            <person name="Tunlid A."/>
            <person name="Henrissat B."/>
            <person name="Grigoriev I.V."/>
            <person name="Hibbett D.S."/>
            <person name="Martin F."/>
            <person name="Nordberg H.P."/>
            <person name="Cantor M.N."/>
            <person name="Hua S.X."/>
        </authorList>
    </citation>
    <scope>NUCLEOTIDE SEQUENCE [LARGE SCALE GENOMIC DNA]</scope>
    <source>
        <strain evidence="1 2">Foug A</strain>
    </source>
</reference>
<dbReference type="CDD" id="cd00882">
    <property type="entry name" value="Ras_like_GTPase"/>
    <property type="match status" value="1"/>
</dbReference>
<dbReference type="EMBL" id="KN822021">
    <property type="protein sequence ID" value="KIM65599.1"/>
    <property type="molecule type" value="Genomic_DNA"/>
</dbReference>
<dbReference type="GO" id="GO:0016020">
    <property type="term" value="C:membrane"/>
    <property type="evidence" value="ECO:0007669"/>
    <property type="project" value="InterPro"/>
</dbReference>
<dbReference type="InParanoid" id="A0A0C3EBB6"/>
<dbReference type="Gene3D" id="3.40.50.300">
    <property type="entry name" value="P-loop containing nucleotide triphosphate hydrolases"/>
    <property type="match status" value="1"/>
</dbReference>
<evidence type="ECO:0000313" key="2">
    <source>
        <dbReference type="Proteomes" id="UP000053989"/>
    </source>
</evidence>
<dbReference type="InterPro" id="IPR027417">
    <property type="entry name" value="P-loop_NTPase"/>
</dbReference>
<accession>A0A0C3EBB6</accession>
<dbReference type="SUPFAM" id="SSF52540">
    <property type="entry name" value="P-loop containing nucleoside triphosphate hydrolases"/>
    <property type="match status" value="1"/>
</dbReference>
<dbReference type="OrthoDB" id="8954335at2759"/>
<proteinExistence type="predicted"/>
<dbReference type="Proteomes" id="UP000053989">
    <property type="component" value="Unassembled WGS sequence"/>
</dbReference>
<keyword evidence="2" id="KW-1185">Reference proteome</keyword>
<gene>
    <name evidence="1" type="ORF">SCLCIDRAFT_440219</name>
</gene>
<dbReference type="STRING" id="1036808.A0A0C3EBB6"/>
<reference evidence="2" key="2">
    <citation type="submission" date="2015-01" db="EMBL/GenBank/DDBJ databases">
        <title>Evolutionary Origins and Diversification of the Mycorrhizal Mutualists.</title>
        <authorList>
            <consortium name="DOE Joint Genome Institute"/>
            <consortium name="Mycorrhizal Genomics Consortium"/>
            <person name="Kohler A."/>
            <person name="Kuo A."/>
            <person name="Nagy L.G."/>
            <person name="Floudas D."/>
            <person name="Copeland A."/>
            <person name="Barry K.W."/>
            <person name="Cichocki N."/>
            <person name="Veneault-Fourrey C."/>
            <person name="LaButti K."/>
            <person name="Lindquist E.A."/>
            <person name="Lipzen A."/>
            <person name="Lundell T."/>
            <person name="Morin E."/>
            <person name="Murat C."/>
            <person name="Riley R."/>
            <person name="Ohm R."/>
            <person name="Sun H."/>
            <person name="Tunlid A."/>
            <person name="Henrissat B."/>
            <person name="Grigoriev I.V."/>
            <person name="Hibbett D.S."/>
            <person name="Martin F."/>
        </authorList>
    </citation>
    <scope>NUCLEOTIDE SEQUENCE [LARGE SCALE GENOMIC DNA]</scope>
    <source>
        <strain evidence="2">Foug A</strain>
    </source>
</reference>
<dbReference type="InterPro" id="IPR007743">
    <property type="entry name" value="Immunity-related_GTPase-like"/>
</dbReference>
<dbReference type="GO" id="GO:0005525">
    <property type="term" value="F:GTP binding"/>
    <property type="evidence" value="ECO:0007669"/>
    <property type="project" value="InterPro"/>
</dbReference>
<evidence type="ECO:0008006" key="3">
    <source>
        <dbReference type="Google" id="ProtNLM"/>
    </source>
</evidence>
<name>A0A0C3EBB6_9AGAM</name>
<evidence type="ECO:0000313" key="1">
    <source>
        <dbReference type="EMBL" id="KIM65599.1"/>
    </source>
</evidence>
<protein>
    <recommendedName>
        <fullName evidence="3">G domain-containing protein</fullName>
    </recommendedName>
</protein>
<dbReference type="Pfam" id="PF05049">
    <property type="entry name" value="IIGP"/>
    <property type="match status" value="1"/>
</dbReference>
<sequence length="286" mass="32067">MPKPVTGIKSWLSRKSGTLKGSRRCEAEAAMPEQNAQDELATDDVTITVMGPVGSGKSSFISKAAGTSYEGGQTLLFGSYTEEVQANKCSIGEFPNVVLLDTPGFGTAKSYTQVRDMISDWLNETYKRRASLSAILYFHRITDNRMAGTALKSSRVFQKLWGNAGSPQVVLTTTMWDEVDEQIGEERLAELQSTHWREMITQGSRTIRYRNTSESAMQVLQEAIVMSTEQRYDILQREVQNLKQKLPEIRTGHELHTRLDGVISKQFQLLRKVRAEKSQGAHQDTV</sequence>
<dbReference type="AlphaFoldDB" id="A0A0C3EBB6"/>
<organism evidence="1 2">
    <name type="scientific">Scleroderma citrinum Foug A</name>
    <dbReference type="NCBI Taxonomy" id="1036808"/>
    <lineage>
        <taxon>Eukaryota</taxon>
        <taxon>Fungi</taxon>
        <taxon>Dikarya</taxon>
        <taxon>Basidiomycota</taxon>
        <taxon>Agaricomycotina</taxon>
        <taxon>Agaricomycetes</taxon>
        <taxon>Agaricomycetidae</taxon>
        <taxon>Boletales</taxon>
        <taxon>Sclerodermatineae</taxon>
        <taxon>Sclerodermataceae</taxon>
        <taxon>Scleroderma</taxon>
    </lineage>
</organism>